<dbReference type="GO" id="GO:0016887">
    <property type="term" value="F:ATP hydrolysis activity"/>
    <property type="evidence" value="ECO:0007669"/>
    <property type="project" value="InterPro"/>
</dbReference>
<dbReference type="Gene3D" id="3.30.70.330">
    <property type="match status" value="1"/>
</dbReference>
<dbReference type="VEuPathDB" id="CryptoDB:cubi_01042"/>
<dbReference type="Proteomes" id="UP000186176">
    <property type="component" value="Unassembled WGS sequence"/>
</dbReference>
<feature type="domain" description="RRM" evidence="2">
    <location>
        <begin position="34"/>
        <end position="109"/>
    </location>
</feature>
<evidence type="ECO:0000259" key="2">
    <source>
        <dbReference type="PROSITE" id="PS50102"/>
    </source>
</evidence>
<dbReference type="OrthoDB" id="275748at2759"/>
<evidence type="ECO:0000313" key="4">
    <source>
        <dbReference type="Proteomes" id="UP000186176"/>
    </source>
</evidence>
<name>A0A1J4MJ23_9CRYT</name>
<dbReference type="PROSITE" id="PS50102">
    <property type="entry name" value="RRM"/>
    <property type="match status" value="1"/>
</dbReference>
<keyword evidence="4" id="KW-1185">Reference proteome</keyword>
<accession>A0A1J4MJ23</accession>
<proteinExistence type="predicted"/>
<dbReference type="InterPro" id="IPR003959">
    <property type="entry name" value="ATPase_AAA_core"/>
</dbReference>
<dbReference type="EMBL" id="LRBP01000012">
    <property type="protein sequence ID" value="OII74198.1"/>
    <property type="molecule type" value="Genomic_DNA"/>
</dbReference>
<dbReference type="SUPFAM" id="SSF54928">
    <property type="entry name" value="RNA-binding domain, RBD"/>
    <property type="match status" value="1"/>
</dbReference>
<sequence length="731" mass="83185">MVLFCLNFSYGNFQHKSNSLCKVWPTFVLFRSHSAIHLRQLPYDISPADLYDIFGRHGTIRQIRKGVDESTKGTAFVVYDEIEDAKNALKQLSGFHVSGRHGGILFEQTSLFLSKWRLRLDKSFVGGSLLDDFFEKIGSLFYFLSLKKCEQTFSHSTMMEINLFVKSLPKIFLLTGSIGSDLPKTVTFNVSIDKYVFGANPPASTCLNNGIRDLNNELAVISKMGRCLQSSLHNGPGLPPAILVSFGNVNAGQYYIKSNNGYDANALNQFAVLINLISRYIYIWDYEDIPVVSFFVSDVDSYVGKDSNMDSQLETINLKYILKRGYGMFFEMDFSSSLLKVDKTSLLRFLIRKRYGINEVALDYLLKEMIDMHSESIMALSNKELELVINEIDLIRIKDVLNDIELCNIPYTTSCGNFIALVPNGVKNDFFSVFLYYFNFVVGKLDKSIGYSRHEITYFSYNKGIGLCKGGLGDMIGCIKVISKIKNFLLPCILLYPEPSNFQLPVVFNEASGIIVSGGKGCGKSFLVTSIANSLNCGINFVQTADIFNATIGFLEKYLKEMINVCTRKRRFILVFEDIDQYLMRNNNTLFSLMFLFDLVSRSNKWMHSEIMIFGTSKRRYPVCANVYQWDLREIIDILNKQLIPIVTRFSNRVPIKISHDKVDQLIENVAFLIRQEFTPSVAVGIANYLGLFLLRQLLEYSDKTTLLDLESYFDIIYKTVLNIASKCCKF</sequence>
<dbReference type="Gene3D" id="3.40.50.300">
    <property type="entry name" value="P-loop containing nucleotide triphosphate hydrolases"/>
    <property type="match status" value="1"/>
</dbReference>
<keyword evidence="1" id="KW-0694">RNA-binding</keyword>
<comment type="caution">
    <text evidence="3">The sequence shown here is derived from an EMBL/GenBank/DDBJ whole genome shotgun (WGS) entry which is preliminary data.</text>
</comment>
<evidence type="ECO:0000313" key="3">
    <source>
        <dbReference type="EMBL" id="OII74198.1"/>
    </source>
</evidence>
<dbReference type="Pfam" id="PF00004">
    <property type="entry name" value="AAA"/>
    <property type="match status" value="1"/>
</dbReference>
<dbReference type="RefSeq" id="XP_028875391.1">
    <property type="nucleotide sequence ID" value="XM_029018054.1"/>
</dbReference>
<evidence type="ECO:0000256" key="1">
    <source>
        <dbReference type="PROSITE-ProRule" id="PRU00176"/>
    </source>
</evidence>
<organism evidence="3 4">
    <name type="scientific">Cryptosporidium ubiquitum</name>
    <dbReference type="NCBI Taxonomy" id="857276"/>
    <lineage>
        <taxon>Eukaryota</taxon>
        <taxon>Sar</taxon>
        <taxon>Alveolata</taxon>
        <taxon>Apicomplexa</taxon>
        <taxon>Conoidasida</taxon>
        <taxon>Coccidia</taxon>
        <taxon>Eucoccidiorida</taxon>
        <taxon>Eimeriorina</taxon>
        <taxon>Cryptosporidiidae</taxon>
        <taxon>Cryptosporidium</taxon>
    </lineage>
</organism>
<dbReference type="InterPro" id="IPR035979">
    <property type="entry name" value="RBD_domain_sf"/>
</dbReference>
<dbReference type="GO" id="GO:0005524">
    <property type="term" value="F:ATP binding"/>
    <property type="evidence" value="ECO:0007669"/>
    <property type="project" value="InterPro"/>
</dbReference>
<dbReference type="GeneID" id="39977833"/>
<reference evidence="3 4" key="1">
    <citation type="submission" date="2016-10" db="EMBL/GenBank/DDBJ databases">
        <title>Reductive evolution of mitochondrial metabolism and differential evolution of invasion-related proteins in Cryptosporidium.</title>
        <authorList>
            <person name="Liu S."/>
            <person name="Roellig D.M."/>
            <person name="Guo Y."/>
            <person name="Li N."/>
            <person name="Frace M.A."/>
            <person name="Tang K."/>
            <person name="Zhang L."/>
            <person name="Feng Y."/>
            <person name="Xiao L."/>
        </authorList>
    </citation>
    <scope>NUCLEOTIDE SEQUENCE [LARGE SCALE GENOMIC DNA]</scope>
    <source>
        <strain evidence="3">39726</strain>
    </source>
</reference>
<dbReference type="SUPFAM" id="SSF52540">
    <property type="entry name" value="P-loop containing nucleoside triphosphate hydrolases"/>
    <property type="match status" value="1"/>
</dbReference>
<dbReference type="InterPro" id="IPR012677">
    <property type="entry name" value="Nucleotide-bd_a/b_plait_sf"/>
</dbReference>
<dbReference type="AlphaFoldDB" id="A0A1J4MJ23"/>
<gene>
    <name evidence="3" type="ORF">cubi_01042</name>
</gene>
<protein>
    <recommendedName>
        <fullName evidence="2">RRM domain-containing protein</fullName>
    </recommendedName>
</protein>
<dbReference type="GO" id="GO:0003723">
    <property type="term" value="F:RNA binding"/>
    <property type="evidence" value="ECO:0007669"/>
    <property type="project" value="UniProtKB-UniRule"/>
</dbReference>
<dbReference type="SMART" id="SM00360">
    <property type="entry name" value="RRM"/>
    <property type="match status" value="1"/>
</dbReference>
<dbReference type="InterPro" id="IPR000504">
    <property type="entry name" value="RRM_dom"/>
</dbReference>
<dbReference type="Pfam" id="PF00076">
    <property type="entry name" value="RRM_1"/>
    <property type="match status" value="1"/>
</dbReference>
<dbReference type="InterPro" id="IPR027417">
    <property type="entry name" value="P-loop_NTPase"/>
</dbReference>